<dbReference type="InterPro" id="IPR013249">
    <property type="entry name" value="RNA_pol_sigma70_r4_t2"/>
</dbReference>
<evidence type="ECO:0000259" key="8">
    <source>
        <dbReference type="Pfam" id="PF08281"/>
    </source>
</evidence>
<proteinExistence type="inferred from homology"/>
<evidence type="ECO:0000256" key="2">
    <source>
        <dbReference type="ARBA" id="ARBA00023015"/>
    </source>
</evidence>
<evidence type="ECO:0000256" key="6">
    <source>
        <dbReference type="RuleBase" id="RU000716"/>
    </source>
</evidence>
<comment type="caution">
    <text evidence="9">The sequence shown here is derived from an EMBL/GenBank/DDBJ whole genome shotgun (WGS) entry which is preliminary data.</text>
</comment>
<accession>A0ABQ2PAU1</accession>
<keyword evidence="5 6" id="KW-0804">Transcription</keyword>
<evidence type="ECO:0000313" key="10">
    <source>
        <dbReference type="Proteomes" id="UP000637267"/>
    </source>
</evidence>
<dbReference type="Pfam" id="PF04542">
    <property type="entry name" value="Sigma70_r2"/>
    <property type="match status" value="1"/>
</dbReference>
<evidence type="ECO:0000256" key="1">
    <source>
        <dbReference type="ARBA" id="ARBA00010641"/>
    </source>
</evidence>
<dbReference type="PROSITE" id="PS01063">
    <property type="entry name" value="SIGMA70_ECF"/>
    <property type="match status" value="1"/>
</dbReference>
<dbReference type="Proteomes" id="UP000637267">
    <property type="component" value="Unassembled WGS sequence"/>
</dbReference>
<dbReference type="EMBL" id="BMLX01000003">
    <property type="protein sequence ID" value="GGP22257.1"/>
    <property type="molecule type" value="Genomic_DNA"/>
</dbReference>
<evidence type="ECO:0000259" key="7">
    <source>
        <dbReference type="Pfam" id="PF04542"/>
    </source>
</evidence>
<dbReference type="Pfam" id="PF08281">
    <property type="entry name" value="Sigma70_r4_2"/>
    <property type="match status" value="1"/>
</dbReference>
<keyword evidence="3 6" id="KW-0731">Sigma factor</keyword>
<dbReference type="InterPro" id="IPR007627">
    <property type="entry name" value="RNA_pol_sigma70_r2"/>
</dbReference>
<evidence type="ECO:0000256" key="3">
    <source>
        <dbReference type="ARBA" id="ARBA00023082"/>
    </source>
</evidence>
<comment type="similarity">
    <text evidence="1 6">Belongs to the sigma-70 factor family. ECF subfamily.</text>
</comment>
<evidence type="ECO:0000313" key="9">
    <source>
        <dbReference type="EMBL" id="GGP22257.1"/>
    </source>
</evidence>
<keyword evidence="10" id="KW-1185">Reference proteome</keyword>
<sequence>MLDEDLSRLIPSLLPRLWRFALRLTANRHDAEDLVQRACVRALERPHQLQEGTSPLSWLFSIMYSIWISEVRARKVRAGSAAEWQDEAFDQLPDPRAGDPENEMLHQQIINAVGALPDPQRVVMLLVAVEGLSYREAAVALDIPIGTVMSRLARARITLGERFAITRPQRLPKGVRP</sequence>
<dbReference type="InterPro" id="IPR036388">
    <property type="entry name" value="WH-like_DNA-bd_sf"/>
</dbReference>
<dbReference type="PANTHER" id="PTHR43133">
    <property type="entry name" value="RNA POLYMERASE ECF-TYPE SIGMA FACTO"/>
    <property type="match status" value="1"/>
</dbReference>
<dbReference type="SUPFAM" id="SSF88946">
    <property type="entry name" value="Sigma2 domain of RNA polymerase sigma factors"/>
    <property type="match status" value="1"/>
</dbReference>
<dbReference type="InterPro" id="IPR013325">
    <property type="entry name" value="RNA_pol_sigma_r2"/>
</dbReference>
<dbReference type="InterPro" id="IPR000838">
    <property type="entry name" value="RNA_pol_sigma70_ECF_CS"/>
</dbReference>
<feature type="domain" description="RNA polymerase sigma-70 region 2" evidence="7">
    <location>
        <begin position="12"/>
        <end position="75"/>
    </location>
</feature>
<keyword evidence="4 6" id="KW-0238">DNA-binding</keyword>
<dbReference type="NCBIfam" id="TIGR02937">
    <property type="entry name" value="sigma70-ECF"/>
    <property type="match status" value="1"/>
</dbReference>
<dbReference type="InterPro" id="IPR013324">
    <property type="entry name" value="RNA_pol_sigma_r3/r4-like"/>
</dbReference>
<dbReference type="SUPFAM" id="SSF88659">
    <property type="entry name" value="Sigma3 and sigma4 domains of RNA polymerase sigma factors"/>
    <property type="match status" value="1"/>
</dbReference>
<keyword evidence="2 6" id="KW-0805">Transcription regulation</keyword>
<dbReference type="PANTHER" id="PTHR43133:SF25">
    <property type="entry name" value="RNA POLYMERASE SIGMA FACTOR RFAY-RELATED"/>
    <property type="match status" value="1"/>
</dbReference>
<dbReference type="Gene3D" id="1.10.1740.10">
    <property type="match status" value="1"/>
</dbReference>
<protein>
    <recommendedName>
        <fullName evidence="6">RNA polymerase sigma factor</fullName>
    </recommendedName>
</protein>
<organism evidence="9 10">
    <name type="scientific">Silvimonas iriomotensis</name>
    <dbReference type="NCBI Taxonomy" id="449662"/>
    <lineage>
        <taxon>Bacteria</taxon>
        <taxon>Pseudomonadati</taxon>
        <taxon>Pseudomonadota</taxon>
        <taxon>Betaproteobacteria</taxon>
        <taxon>Neisseriales</taxon>
        <taxon>Chitinibacteraceae</taxon>
        <taxon>Silvimonas</taxon>
    </lineage>
</organism>
<dbReference type="RefSeq" id="WP_188704651.1">
    <property type="nucleotide sequence ID" value="NZ_BMLX01000003.1"/>
</dbReference>
<evidence type="ECO:0000256" key="4">
    <source>
        <dbReference type="ARBA" id="ARBA00023125"/>
    </source>
</evidence>
<gene>
    <name evidence="9" type="ORF">GCM10010970_24330</name>
</gene>
<dbReference type="CDD" id="cd06171">
    <property type="entry name" value="Sigma70_r4"/>
    <property type="match status" value="1"/>
</dbReference>
<feature type="domain" description="RNA polymerase sigma factor 70 region 4 type 2" evidence="8">
    <location>
        <begin position="107"/>
        <end position="158"/>
    </location>
</feature>
<reference evidence="10" key="1">
    <citation type="journal article" date="2019" name="Int. J. Syst. Evol. Microbiol.">
        <title>The Global Catalogue of Microorganisms (GCM) 10K type strain sequencing project: providing services to taxonomists for standard genome sequencing and annotation.</title>
        <authorList>
            <consortium name="The Broad Institute Genomics Platform"/>
            <consortium name="The Broad Institute Genome Sequencing Center for Infectious Disease"/>
            <person name="Wu L."/>
            <person name="Ma J."/>
        </authorList>
    </citation>
    <scope>NUCLEOTIDE SEQUENCE [LARGE SCALE GENOMIC DNA]</scope>
    <source>
        <strain evidence="10">CGMCC 1.8859</strain>
    </source>
</reference>
<name>A0ABQ2PAU1_9NEIS</name>
<evidence type="ECO:0000256" key="5">
    <source>
        <dbReference type="ARBA" id="ARBA00023163"/>
    </source>
</evidence>
<dbReference type="InterPro" id="IPR039425">
    <property type="entry name" value="RNA_pol_sigma-70-like"/>
</dbReference>
<dbReference type="InterPro" id="IPR014284">
    <property type="entry name" value="RNA_pol_sigma-70_dom"/>
</dbReference>
<dbReference type="Gene3D" id="1.10.10.10">
    <property type="entry name" value="Winged helix-like DNA-binding domain superfamily/Winged helix DNA-binding domain"/>
    <property type="match status" value="1"/>
</dbReference>